<dbReference type="Proteomes" id="UP000008461">
    <property type="component" value="Chromosome"/>
</dbReference>
<dbReference type="KEGG" id="hhy:Halhy_5898"/>
<reference evidence="1 2" key="1">
    <citation type="journal article" date="2011" name="Stand. Genomic Sci.">
        <title>Complete genome sequence of Haliscomenobacter hydrossis type strain (O).</title>
        <authorList>
            <consortium name="US DOE Joint Genome Institute (JGI-PGF)"/>
            <person name="Daligault H."/>
            <person name="Lapidus A."/>
            <person name="Zeytun A."/>
            <person name="Nolan M."/>
            <person name="Lucas S."/>
            <person name="Del Rio T.G."/>
            <person name="Tice H."/>
            <person name="Cheng J.F."/>
            <person name="Tapia R."/>
            <person name="Han C."/>
            <person name="Goodwin L."/>
            <person name="Pitluck S."/>
            <person name="Liolios K."/>
            <person name="Pagani I."/>
            <person name="Ivanova N."/>
            <person name="Huntemann M."/>
            <person name="Mavromatis K."/>
            <person name="Mikhailova N."/>
            <person name="Pati A."/>
            <person name="Chen A."/>
            <person name="Palaniappan K."/>
            <person name="Land M."/>
            <person name="Hauser L."/>
            <person name="Brambilla E.M."/>
            <person name="Rohde M."/>
            <person name="Verbarg S."/>
            <person name="Goker M."/>
            <person name="Bristow J."/>
            <person name="Eisen J.A."/>
            <person name="Markowitz V."/>
            <person name="Hugenholtz P."/>
            <person name="Kyrpides N.C."/>
            <person name="Klenk H.P."/>
            <person name="Woyke T."/>
        </authorList>
    </citation>
    <scope>NUCLEOTIDE SEQUENCE [LARGE SCALE GENOMIC DNA]</scope>
    <source>
        <strain evidence="2">ATCC 27775 / DSM 1100 / LMG 10767 / O</strain>
    </source>
</reference>
<accession>F4KZ67</accession>
<dbReference type="AlphaFoldDB" id="F4KZ67"/>
<proteinExistence type="predicted"/>
<evidence type="ECO:0000313" key="2">
    <source>
        <dbReference type="Proteomes" id="UP000008461"/>
    </source>
</evidence>
<evidence type="ECO:0008006" key="3">
    <source>
        <dbReference type="Google" id="ProtNLM"/>
    </source>
</evidence>
<evidence type="ECO:0000313" key="1">
    <source>
        <dbReference type="EMBL" id="AEE53721.1"/>
    </source>
</evidence>
<sequence length="187" mass="21631">MPTQKVKQGQYNFTPDFFTPRIGVTKIGWWVTFSKNCNYIHAPNNAVHQKSWLKWGGLSFDLNPFEKHANSAIGGFRYTPEIDAIEVLDYWHIDGHSDHGIGREPLKSVSLGETFPWWLEINYEQKTIAQVFLIRNQKIVKVQRFNKLPKISWQVGAWAGGQIPATQDMDFDFTRIIRWVNGLPAKL</sequence>
<reference key="2">
    <citation type="submission" date="2011-04" db="EMBL/GenBank/DDBJ databases">
        <title>Complete sequence of chromosome of Haliscomenobacter hydrossis DSM 1100.</title>
        <authorList>
            <consortium name="US DOE Joint Genome Institute (JGI-PGF)"/>
            <person name="Lucas S."/>
            <person name="Han J."/>
            <person name="Lapidus A."/>
            <person name="Bruce D."/>
            <person name="Goodwin L."/>
            <person name="Pitluck S."/>
            <person name="Peters L."/>
            <person name="Kyrpides N."/>
            <person name="Mavromatis K."/>
            <person name="Ivanova N."/>
            <person name="Ovchinnikova G."/>
            <person name="Pagani I."/>
            <person name="Daligault H."/>
            <person name="Detter J.C."/>
            <person name="Han C."/>
            <person name="Land M."/>
            <person name="Hauser L."/>
            <person name="Markowitz V."/>
            <person name="Cheng J.-F."/>
            <person name="Hugenholtz P."/>
            <person name="Woyke T."/>
            <person name="Wu D."/>
            <person name="Verbarg S."/>
            <person name="Frueling A."/>
            <person name="Brambilla E."/>
            <person name="Klenk H.-P."/>
            <person name="Eisen J.A."/>
        </authorList>
    </citation>
    <scope>NUCLEOTIDE SEQUENCE</scope>
    <source>
        <strain>DSM 1100</strain>
    </source>
</reference>
<keyword evidence="2" id="KW-1185">Reference proteome</keyword>
<protein>
    <recommendedName>
        <fullName evidence="3">GH16 domain-containing protein</fullName>
    </recommendedName>
</protein>
<name>F4KZ67_HALH1</name>
<dbReference type="STRING" id="760192.Halhy_5898"/>
<dbReference type="RefSeq" id="WP_013768249.1">
    <property type="nucleotide sequence ID" value="NC_015510.1"/>
</dbReference>
<gene>
    <name evidence="1" type="ordered locus">Halhy_5898</name>
</gene>
<dbReference type="HOGENOM" id="CLU_1445794_0_0_10"/>
<dbReference type="EMBL" id="CP002691">
    <property type="protein sequence ID" value="AEE53721.1"/>
    <property type="molecule type" value="Genomic_DNA"/>
</dbReference>
<organism evidence="1 2">
    <name type="scientific">Haliscomenobacter hydrossis (strain ATCC 27775 / DSM 1100 / LMG 10767 / O)</name>
    <dbReference type="NCBI Taxonomy" id="760192"/>
    <lineage>
        <taxon>Bacteria</taxon>
        <taxon>Pseudomonadati</taxon>
        <taxon>Bacteroidota</taxon>
        <taxon>Saprospiria</taxon>
        <taxon>Saprospirales</taxon>
        <taxon>Haliscomenobacteraceae</taxon>
        <taxon>Haliscomenobacter</taxon>
    </lineage>
</organism>